<dbReference type="InterPro" id="IPR008922">
    <property type="entry name" value="Di-copper_centre_dom_sf"/>
</dbReference>
<accession>A0A9W6F603</accession>
<dbReference type="InterPro" id="IPR002227">
    <property type="entry name" value="Tyrosinase_Cu-bd"/>
</dbReference>
<dbReference type="GO" id="GO:0016491">
    <property type="term" value="F:oxidoreductase activity"/>
    <property type="evidence" value="ECO:0007669"/>
    <property type="project" value="InterPro"/>
</dbReference>
<dbReference type="EMBL" id="BRXU01000020">
    <property type="protein sequence ID" value="GLC57792.1"/>
    <property type="molecule type" value="Genomic_DNA"/>
</dbReference>
<dbReference type="SUPFAM" id="SSF48056">
    <property type="entry name" value="Di-copper centre-containing domain"/>
    <property type="match status" value="1"/>
</dbReference>
<dbReference type="Proteomes" id="UP001165080">
    <property type="component" value="Unassembled WGS sequence"/>
</dbReference>
<feature type="domain" description="Tyrosinase copper-binding" evidence="1">
    <location>
        <begin position="114"/>
        <end position="185"/>
    </location>
</feature>
<gene>
    <name evidence="2" type="primary">PLESTMB000477</name>
    <name evidence="2" type="ORF">PLESTB_001267500</name>
</gene>
<proteinExistence type="predicted"/>
<evidence type="ECO:0000313" key="2">
    <source>
        <dbReference type="EMBL" id="GLC57792.1"/>
    </source>
</evidence>
<dbReference type="AlphaFoldDB" id="A0A9W6F603"/>
<protein>
    <recommendedName>
        <fullName evidence="1">Tyrosinase copper-binding domain-containing protein</fullName>
    </recommendedName>
</protein>
<comment type="caution">
    <text evidence="2">The sequence shown here is derived from an EMBL/GenBank/DDBJ whole genome shotgun (WGS) entry which is preliminary data.</text>
</comment>
<dbReference type="OrthoDB" id="6132182at2759"/>
<dbReference type="Gene3D" id="1.10.1280.10">
    <property type="entry name" value="Di-copper center containing domain from catechol oxidase"/>
    <property type="match status" value="1"/>
</dbReference>
<sequence>MQPASCPCAGECLVARGAPNVNITYNIGDAAAAAGVMNLSLTGAGVPPSPLGPSSAVKEPVIRREFRTLPIEEQKRFCDAMEKMMELRPEWLQNQWLQIDPAAGPPPADKMPCEFFRLASYHGWPFWGDSQATGNGFCAHGIETFPVWHRAYIAADKALGRDGRIALHYWGWEYVQPGTDDPTREGQVMPQMIRDRFKDFKKDMIPLALIRTVPLPSK</sequence>
<evidence type="ECO:0000313" key="3">
    <source>
        <dbReference type="Proteomes" id="UP001165080"/>
    </source>
</evidence>
<name>A0A9W6F603_9CHLO</name>
<reference evidence="2 3" key="1">
    <citation type="journal article" date="2023" name="Commun. Biol.">
        <title>Reorganization of the ancestral sex-determining regions during the evolution of trioecy in Pleodorina starrii.</title>
        <authorList>
            <person name="Takahashi K."/>
            <person name="Suzuki S."/>
            <person name="Kawai-Toyooka H."/>
            <person name="Yamamoto K."/>
            <person name="Hamaji T."/>
            <person name="Ootsuki R."/>
            <person name="Yamaguchi H."/>
            <person name="Kawachi M."/>
            <person name="Higashiyama T."/>
            <person name="Nozaki H."/>
        </authorList>
    </citation>
    <scope>NUCLEOTIDE SEQUENCE [LARGE SCALE GENOMIC DNA]</scope>
    <source>
        <strain evidence="2 3">NIES-4479</strain>
    </source>
</reference>
<dbReference type="Pfam" id="PF00264">
    <property type="entry name" value="Tyrosinase"/>
    <property type="match status" value="1"/>
</dbReference>
<evidence type="ECO:0000259" key="1">
    <source>
        <dbReference type="Pfam" id="PF00264"/>
    </source>
</evidence>
<keyword evidence="3" id="KW-1185">Reference proteome</keyword>
<organism evidence="2 3">
    <name type="scientific">Pleodorina starrii</name>
    <dbReference type="NCBI Taxonomy" id="330485"/>
    <lineage>
        <taxon>Eukaryota</taxon>
        <taxon>Viridiplantae</taxon>
        <taxon>Chlorophyta</taxon>
        <taxon>core chlorophytes</taxon>
        <taxon>Chlorophyceae</taxon>
        <taxon>CS clade</taxon>
        <taxon>Chlamydomonadales</taxon>
        <taxon>Volvocaceae</taxon>
        <taxon>Pleodorina</taxon>
    </lineage>
</organism>